<evidence type="ECO:0000256" key="1">
    <source>
        <dbReference type="ARBA" id="ARBA00000707"/>
    </source>
</evidence>
<dbReference type="CDD" id="cd09616">
    <property type="entry name" value="Peptidase_C12_UCH_L1_L3"/>
    <property type="match status" value="1"/>
</dbReference>
<keyword evidence="17" id="KW-1185">Reference proteome</keyword>
<keyword evidence="5 12" id="KW-0833">Ubl conjugation pathway</keyword>
<dbReference type="InterPro" id="IPR001578">
    <property type="entry name" value="Peptidase_C12_UCH"/>
</dbReference>
<name>A0A9W7XJF1_9FUNG</name>
<feature type="domain" description="UCH catalytic" evidence="15">
    <location>
        <begin position="12"/>
        <end position="230"/>
    </location>
</feature>
<dbReference type="InterPro" id="IPR019479">
    <property type="entry name" value="Peroxiredoxin_C"/>
</dbReference>
<evidence type="ECO:0000259" key="15">
    <source>
        <dbReference type="PROSITE" id="PS52048"/>
    </source>
</evidence>
<accession>A0A9W7XJF1</accession>
<dbReference type="AlphaFoldDB" id="A0A9W7XJF1"/>
<comment type="caution">
    <text evidence="16">The sequence shown here is derived from an EMBL/GenBank/DDBJ whole genome shotgun (WGS) entry which is preliminary data.</text>
</comment>
<dbReference type="GO" id="GO:0051920">
    <property type="term" value="F:peroxiredoxin activity"/>
    <property type="evidence" value="ECO:0007669"/>
    <property type="project" value="InterPro"/>
</dbReference>
<dbReference type="Gene3D" id="3.40.532.10">
    <property type="entry name" value="Peptidase C12, ubiquitin carboxyl-terminal hydrolase"/>
    <property type="match status" value="1"/>
</dbReference>
<protein>
    <recommendedName>
        <fullName evidence="13">Ubiquitin carboxyl-terminal hydrolase</fullName>
        <ecNumber evidence="13">3.4.19.12</ecNumber>
    </recommendedName>
</protein>
<feature type="domain" description="Thioredoxin" evidence="14">
    <location>
        <begin position="214"/>
        <end position="378"/>
    </location>
</feature>
<dbReference type="InterPro" id="IPR000866">
    <property type="entry name" value="AhpC/TSA"/>
</dbReference>
<reference evidence="16" key="1">
    <citation type="submission" date="2022-07" db="EMBL/GenBank/DDBJ databases">
        <title>Phylogenomic reconstructions and comparative analyses of Kickxellomycotina fungi.</title>
        <authorList>
            <person name="Reynolds N.K."/>
            <person name="Stajich J.E."/>
            <person name="Barry K."/>
            <person name="Grigoriev I.V."/>
            <person name="Crous P."/>
            <person name="Smith M.E."/>
        </authorList>
    </citation>
    <scope>NUCLEOTIDE SEQUENCE</scope>
    <source>
        <strain evidence="16">NBRC 105413</strain>
    </source>
</reference>
<dbReference type="EC" id="3.4.19.12" evidence="13"/>
<evidence type="ECO:0000313" key="16">
    <source>
        <dbReference type="EMBL" id="KAJ1644489.1"/>
    </source>
</evidence>
<keyword evidence="6 12" id="KW-0378">Hydrolase</keyword>
<keyword evidence="7 12" id="KW-0788">Thiol protease</keyword>
<evidence type="ECO:0000259" key="14">
    <source>
        <dbReference type="PROSITE" id="PS51352"/>
    </source>
</evidence>
<dbReference type="InterPro" id="IPR045020">
    <property type="entry name" value="PRX_1cys"/>
</dbReference>
<feature type="active site" description="Nucleophile" evidence="12">
    <location>
        <position position="99"/>
    </location>
</feature>
<evidence type="ECO:0000256" key="5">
    <source>
        <dbReference type="ARBA" id="ARBA00022786"/>
    </source>
</evidence>
<gene>
    <name evidence="16" type="primary">PRX1</name>
    <name evidence="16" type="ORF">LPJ64_003855</name>
</gene>
<dbReference type="PRINTS" id="PR00707">
    <property type="entry name" value="UBCTHYDRLASE"/>
</dbReference>
<evidence type="ECO:0000256" key="4">
    <source>
        <dbReference type="ARBA" id="ARBA00022670"/>
    </source>
</evidence>
<comment type="catalytic activity">
    <reaction evidence="1 12 13">
        <text>Thiol-dependent hydrolysis of ester, thioester, amide, peptide and isopeptide bonds formed by the C-terminal Gly of ubiquitin (a 76-residue protein attached to proteins as an intracellular targeting signal).</text>
        <dbReference type="EC" id="3.4.19.12"/>
    </reaction>
</comment>
<keyword evidence="9" id="KW-0560">Oxidoreductase</keyword>
<feature type="active site" description="Proton donor" evidence="12">
    <location>
        <position position="171"/>
    </location>
</feature>
<dbReference type="GO" id="GO:0016579">
    <property type="term" value="P:protein deubiquitination"/>
    <property type="evidence" value="ECO:0007669"/>
    <property type="project" value="TreeGrafter"/>
</dbReference>
<dbReference type="GO" id="GO:0004843">
    <property type="term" value="F:cysteine-type deubiquitinase activity"/>
    <property type="evidence" value="ECO:0007669"/>
    <property type="project" value="UniProtKB-UniRule"/>
</dbReference>
<dbReference type="InterPro" id="IPR013766">
    <property type="entry name" value="Thioredoxin_domain"/>
</dbReference>
<evidence type="ECO:0000256" key="7">
    <source>
        <dbReference type="ARBA" id="ARBA00022807"/>
    </source>
</evidence>
<comment type="similarity">
    <text evidence="11">Belongs to the peroxiredoxin family. Prx6 subfamily.</text>
</comment>
<feature type="site" description="Transition state stabilizer" evidence="12">
    <location>
        <position position="93"/>
    </location>
</feature>
<evidence type="ECO:0000256" key="12">
    <source>
        <dbReference type="PROSITE-ProRule" id="PRU01393"/>
    </source>
</evidence>
<dbReference type="Gene3D" id="3.40.30.10">
    <property type="entry name" value="Glutaredoxin"/>
    <property type="match status" value="1"/>
</dbReference>
<evidence type="ECO:0000256" key="6">
    <source>
        <dbReference type="ARBA" id="ARBA00022801"/>
    </source>
</evidence>
<dbReference type="GO" id="GO:0005737">
    <property type="term" value="C:cytoplasm"/>
    <property type="evidence" value="ECO:0007669"/>
    <property type="project" value="TreeGrafter"/>
</dbReference>
<dbReference type="Proteomes" id="UP001145021">
    <property type="component" value="Unassembled WGS sequence"/>
</dbReference>
<feature type="site" description="Important for enzyme activity" evidence="12">
    <location>
        <position position="186"/>
    </location>
</feature>
<sequence length="432" mass="47389">MSSSVCAKEKVYWVPIESSPEALSKVMHRMGVDSAVGFSDVWGLDDELLCMVAQPVRALVFLSPSTDDYEQKCKKQAESRANKVSPNVWFMRQTIGNACGTMAVFHALANNQQKIRIGGELAKFFDKVKDMTPAERAAELETSQVLAEAHKEGAMGGQTAAPEADADVLHHYVAFVNVDGDLYELDGTNEAPVNLGPSTDFLKSKARGVAMAPLRLGSLAPDFDAETTTGPINFHEFIGDSWAVLFSHPADFTPVCTTELGEVAKLAPEFSKRNVKVIGLSTNDLADHGRWVDDINEVNNVNVAFPIIADKDRHVATLYDMLDSFEHDPTNVVNGIPFTVRSVFVIDPAKTIRLILTYPASCGRNFDELLRAIDSLQLSDKQPIATPANWKPGEEVIVHVSVPTDKAKEIFPEVKETLPYLRFATLPKNDAE</sequence>
<evidence type="ECO:0000256" key="10">
    <source>
        <dbReference type="ARBA" id="ARBA00023284"/>
    </source>
</evidence>
<evidence type="ECO:0000313" key="17">
    <source>
        <dbReference type="Proteomes" id="UP001145021"/>
    </source>
</evidence>
<dbReference type="EMBL" id="JANBOH010000162">
    <property type="protein sequence ID" value="KAJ1644489.1"/>
    <property type="molecule type" value="Genomic_DNA"/>
</dbReference>
<dbReference type="InterPro" id="IPR036959">
    <property type="entry name" value="Peptidase_C12_UCH_sf"/>
</dbReference>
<evidence type="ECO:0000256" key="2">
    <source>
        <dbReference type="ARBA" id="ARBA00009326"/>
    </source>
</evidence>
<dbReference type="InterPro" id="IPR036249">
    <property type="entry name" value="Thioredoxin-like_sf"/>
</dbReference>
<comment type="similarity">
    <text evidence="2 12 13">Belongs to the peptidase C12 family.</text>
</comment>
<dbReference type="CDD" id="cd03016">
    <property type="entry name" value="PRX_1cys"/>
    <property type="match status" value="1"/>
</dbReference>
<dbReference type="FunFam" id="3.40.532.10:FF:000006">
    <property type="entry name" value="Ubiquitin carboxyl-terminal hydrolase"/>
    <property type="match status" value="1"/>
</dbReference>
<proteinExistence type="inferred from homology"/>
<keyword evidence="4 12" id="KW-0645">Protease</keyword>
<dbReference type="Pfam" id="PF01088">
    <property type="entry name" value="Peptidase_C12"/>
    <property type="match status" value="1"/>
</dbReference>
<dbReference type="GO" id="GO:0006511">
    <property type="term" value="P:ubiquitin-dependent protein catabolic process"/>
    <property type="evidence" value="ECO:0007669"/>
    <property type="project" value="UniProtKB-UniRule"/>
</dbReference>
<dbReference type="FunFam" id="3.40.30.10:FF:000011">
    <property type="entry name" value="Peroxiredoxin PRX1"/>
    <property type="match status" value="1"/>
</dbReference>
<keyword evidence="10" id="KW-0676">Redox-active center</keyword>
<dbReference type="PROSITE" id="PS52048">
    <property type="entry name" value="UCH_DOMAIN"/>
    <property type="match status" value="1"/>
</dbReference>
<evidence type="ECO:0000256" key="3">
    <source>
        <dbReference type="ARBA" id="ARBA00022559"/>
    </source>
</evidence>
<dbReference type="Pfam" id="PF00578">
    <property type="entry name" value="AhpC-TSA"/>
    <property type="match status" value="1"/>
</dbReference>
<organism evidence="16 17">
    <name type="scientific">Coemansia asiatica</name>
    <dbReference type="NCBI Taxonomy" id="1052880"/>
    <lineage>
        <taxon>Eukaryota</taxon>
        <taxon>Fungi</taxon>
        <taxon>Fungi incertae sedis</taxon>
        <taxon>Zoopagomycota</taxon>
        <taxon>Kickxellomycotina</taxon>
        <taxon>Kickxellomycetes</taxon>
        <taxon>Kickxellales</taxon>
        <taxon>Kickxellaceae</taxon>
        <taxon>Coemansia</taxon>
    </lineage>
</organism>
<dbReference type="InterPro" id="IPR038765">
    <property type="entry name" value="Papain-like_cys_pep_sf"/>
</dbReference>
<keyword evidence="8" id="KW-0049">Antioxidant</keyword>
<evidence type="ECO:0000256" key="13">
    <source>
        <dbReference type="RuleBase" id="RU361215"/>
    </source>
</evidence>
<dbReference type="PROSITE" id="PS51352">
    <property type="entry name" value="THIOREDOXIN_2"/>
    <property type="match status" value="1"/>
</dbReference>
<dbReference type="Pfam" id="PF10417">
    <property type="entry name" value="1-cysPrx_C"/>
    <property type="match status" value="1"/>
</dbReference>
<evidence type="ECO:0000256" key="11">
    <source>
        <dbReference type="ARBA" id="ARBA00025719"/>
    </source>
</evidence>
<evidence type="ECO:0000256" key="9">
    <source>
        <dbReference type="ARBA" id="ARBA00023002"/>
    </source>
</evidence>
<dbReference type="SUPFAM" id="SSF54001">
    <property type="entry name" value="Cysteine proteinases"/>
    <property type="match status" value="1"/>
</dbReference>
<dbReference type="PANTHER" id="PTHR10589">
    <property type="entry name" value="UBIQUITIN CARBOXYL-TERMINAL HYDROLASE"/>
    <property type="match status" value="1"/>
</dbReference>
<dbReference type="SUPFAM" id="SSF52833">
    <property type="entry name" value="Thioredoxin-like"/>
    <property type="match status" value="1"/>
</dbReference>
<dbReference type="Gene3D" id="3.30.1020.10">
    <property type="entry name" value="Antioxidant, Horf6, Chain A, domain2"/>
    <property type="match status" value="1"/>
</dbReference>
<keyword evidence="3" id="KW-0575">Peroxidase</keyword>
<evidence type="ECO:0000256" key="8">
    <source>
        <dbReference type="ARBA" id="ARBA00022862"/>
    </source>
</evidence>
<dbReference type="PANTHER" id="PTHR10589:SF17">
    <property type="entry name" value="UBIQUITIN CARBOXYL-TERMINAL HYDROLASE"/>
    <property type="match status" value="1"/>
</dbReference>